<dbReference type="InterPro" id="IPR018060">
    <property type="entry name" value="HTH_AraC"/>
</dbReference>
<sequence>MCPTIVQLIPKPWLCLLQHMKYMDYSQVDIANRQTYNMTSSHAFFVVTDGHGSIDTLDNMDTRLEKGMIMFVPAGRTIVIEGSSELQYYRLELMVAELKEDKASRLSITGEKVQQGLPVLISDPDRLPLIELNYSPWSSCLKSLEQISRGQTAHDWLDQWEIQLRFQEWFRGLLRQNDPEFESPDDRARLQSSIRYIREHYDQPITVDDLAAEIRLTRSSYTRQFKEITGKLPLDYVNAVRLEHSKLLLQMTDDRLHDIAQNVGFNNEYYFGRRFKQYTGVSPGLYRRHHRQEVRVFAPYLEDFVLALGIKPVLQCSHRSWGRQHYLGMEDIPEFDVTRMDAGFNETNVPEFIMLNDGYKRWNLDRFEQVAPTFYMEHEGEDWRSILKSTADVLGKVNRVQDVIGAYEDKAVEAKKQLTRHMRGQTVAFLRISASEITLYGDQYGYVGPVLYHDLGLTPHFRVQQWASQSRRVGIGLEQLSMLEADHLFITFDNMDSAYPGEEQKLLESDEWRRLPAVKSGHVYEVDFMTWMNYGVISHGKKIDDILRYLG</sequence>
<keyword evidence="3" id="KW-0804">Transcription</keyword>
<keyword evidence="1" id="KW-0805">Transcription regulation</keyword>
<dbReference type="InterPro" id="IPR018062">
    <property type="entry name" value="HTH_AraC-typ_CS"/>
</dbReference>
<dbReference type="AlphaFoldDB" id="A0A855XPR1"/>
<dbReference type="EMBL" id="QGTZ01000010">
    <property type="protein sequence ID" value="PWW36587.1"/>
    <property type="molecule type" value="Genomic_DNA"/>
</dbReference>
<dbReference type="RefSeq" id="WP_258311718.1">
    <property type="nucleotide sequence ID" value="NZ_QGTZ01000010.1"/>
</dbReference>
<comment type="caution">
    <text evidence="6">The sequence shown here is derived from an EMBL/GenBank/DDBJ whole genome shotgun (WGS) entry which is preliminary data.</text>
</comment>
<accession>A0A855XPR1</accession>
<dbReference type="PRINTS" id="PR00032">
    <property type="entry name" value="HTHARAC"/>
</dbReference>
<name>A0A855XPR1_9BACL</name>
<dbReference type="Proteomes" id="UP000247078">
    <property type="component" value="Unassembled WGS sequence"/>
</dbReference>
<dbReference type="PROSITE" id="PS00041">
    <property type="entry name" value="HTH_ARAC_FAMILY_1"/>
    <property type="match status" value="1"/>
</dbReference>
<reference evidence="6 7" key="1">
    <citation type="submission" date="2018-05" db="EMBL/GenBank/DDBJ databases">
        <title>Freshwater and sediment microbial communities from various areas in North America, analyzing microbe dynamics in response to fracking.</title>
        <authorList>
            <person name="Lamendella R."/>
        </authorList>
    </citation>
    <scope>NUCLEOTIDE SEQUENCE [LARGE SCALE GENOMIC DNA]</scope>
    <source>
        <strain evidence="6 7">DB-3</strain>
    </source>
</reference>
<dbReference type="PROSITE" id="PS01124">
    <property type="entry name" value="HTH_ARAC_FAMILY_2"/>
    <property type="match status" value="1"/>
</dbReference>
<dbReference type="InterPro" id="IPR020449">
    <property type="entry name" value="Tscrpt_reg_AraC-type_HTH"/>
</dbReference>
<evidence type="ECO:0000256" key="1">
    <source>
        <dbReference type="ARBA" id="ARBA00023015"/>
    </source>
</evidence>
<feature type="domain" description="Fe/B12 periplasmic-binding" evidence="5">
    <location>
        <begin position="293"/>
        <end position="551"/>
    </location>
</feature>
<dbReference type="PANTHER" id="PTHR43280">
    <property type="entry name" value="ARAC-FAMILY TRANSCRIPTIONAL REGULATOR"/>
    <property type="match status" value="1"/>
</dbReference>
<evidence type="ECO:0000313" key="7">
    <source>
        <dbReference type="Proteomes" id="UP000247078"/>
    </source>
</evidence>
<dbReference type="PANTHER" id="PTHR43280:SF2">
    <property type="entry name" value="HTH-TYPE TRANSCRIPTIONAL REGULATOR EXSA"/>
    <property type="match status" value="1"/>
</dbReference>
<dbReference type="Gene3D" id="1.10.10.60">
    <property type="entry name" value="Homeodomain-like"/>
    <property type="match status" value="2"/>
</dbReference>
<evidence type="ECO:0000313" key="6">
    <source>
        <dbReference type="EMBL" id="PWW36587.1"/>
    </source>
</evidence>
<dbReference type="PROSITE" id="PS50983">
    <property type="entry name" value="FE_B12_PBP"/>
    <property type="match status" value="1"/>
</dbReference>
<gene>
    <name evidence="6" type="ORF">DET56_11026</name>
</gene>
<organism evidence="6 7">
    <name type="scientific">Paenibacillus pabuli</name>
    <dbReference type="NCBI Taxonomy" id="1472"/>
    <lineage>
        <taxon>Bacteria</taxon>
        <taxon>Bacillati</taxon>
        <taxon>Bacillota</taxon>
        <taxon>Bacilli</taxon>
        <taxon>Bacillales</taxon>
        <taxon>Paenibacillaceae</taxon>
        <taxon>Paenibacillus</taxon>
    </lineage>
</organism>
<dbReference type="GO" id="GO:0043565">
    <property type="term" value="F:sequence-specific DNA binding"/>
    <property type="evidence" value="ECO:0007669"/>
    <property type="project" value="InterPro"/>
</dbReference>
<evidence type="ECO:0000256" key="3">
    <source>
        <dbReference type="ARBA" id="ARBA00023163"/>
    </source>
</evidence>
<dbReference type="SMART" id="SM00342">
    <property type="entry name" value="HTH_ARAC"/>
    <property type="match status" value="1"/>
</dbReference>
<dbReference type="InterPro" id="IPR009057">
    <property type="entry name" value="Homeodomain-like_sf"/>
</dbReference>
<keyword evidence="2" id="KW-0238">DNA-binding</keyword>
<dbReference type="SUPFAM" id="SSF53807">
    <property type="entry name" value="Helical backbone' metal receptor"/>
    <property type="match status" value="1"/>
</dbReference>
<evidence type="ECO:0000259" key="5">
    <source>
        <dbReference type="PROSITE" id="PS50983"/>
    </source>
</evidence>
<dbReference type="Gene3D" id="3.40.50.1980">
    <property type="entry name" value="Nitrogenase molybdenum iron protein domain"/>
    <property type="match status" value="2"/>
</dbReference>
<evidence type="ECO:0000256" key="2">
    <source>
        <dbReference type="ARBA" id="ARBA00023125"/>
    </source>
</evidence>
<proteinExistence type="predicted"/>
<dbReference type="Pfam" id="PF12833">
    <property type="entry name" value="HTH_18"/>
    <property type="match status" value="1"/>
</dbReference>
<feature type="domain" description="HTH araC/xylS-type" evidence="4">
    <location>
        <begin position="191"/>
        <end position="289"/>
    </location>
</feature>
<evidence type="ECO:0000259" key="4">
    <source>
        <dbReference type="PROSITE" id="PS01124"/>
    </source>
</evidence>
<dbReference type="InterPro" id="IPR002491">
    <property type="entry name" value="ABC_transptr_periplasmic_BD"/>
</dbReference>
<protein>
    <submittedName>
        <fullName evidence="6">Transcriptional regulator of bacillibactin transport</fullName>
    </submittedName>
</protein>
<dbReference type="GO" id="GO:0003700">
    <property type="term" value="F:DNA-binding transcription factor activity"/>
    <property type="evidence" value="ECO:0007669"/>
    <property type="project" value="InterPro"/>
</dbReference>
<dbReference type="Pfam" id="PF01497">
    <property type="entry name" value="Peripla_BP_2"/>
    <property type="match status" value="1"/>
</dbReference>
<dbReference type="SUPFAM" id="SSF46689">
    <property type="entry name" value="Homeodomain-like"/>
    <property type="match status" value="2"/>
</dbReference>